<evidence type="ECO:0000256" key="2">
    <source>
        <dbReference type="ARBA" id="ARBA00023125"/>
    </source>
</evidence>
<comment type="caution">
    <text evidence="6">The sequence shown here is derived from an EMBL/GenBank/DDBJ whole genome shotgun (WGS) entry which is preliminary data.</text>
</comment>
<dbReference type="SUPFAM" id="SSF46689">
    <property type="entry name" value="Homeodomain-like"/>
    <property type="match status" value="2"/>
</dbReference>
<evidence type="ECO:0000256" key="4">
    <source>
        <dbReference type="SAM" id="MobiDB-lite"/>
    </source>
</evidence>
<keyword evidence="7" id="KW-1185">Reference proteome</keyword>
<dbReference type="PROSITE" id="PS00041">
    <property type="entry name" value="HTH_ARAC_FAMILY_1"/>
    <property type="match status" value="1"/>
</dbReference>
<dbReference type="Pfam" id="PF12833">
    <property type="entry name" value="HTH_18"/>
    <property type="match status" value="1"/>
</dbReference>
<dbReference type="Gene3D" id="1.10.10.60">
    <property type="entry name" value="Homeodomain-like"/>
    <property type="match status" value="1"/>
</dbReference>
<dbReference type="PANTHER" id="PTHR46796">
    <property type="entry name" value="HTH-TYPE TRANSCRIPTIONAL ACTIVATOR RHAS-RELATED"/>
    <property type="match status" value="1"/>
</dbReference>
<dbReference type="RefSeq" id="WP_345003468.1">
    <property type="nucleotide sequence ID" value="NZ_BAAAXV010000012.1"/>
</dbReference>
<evidence type="ECO:0000256" key="1">
    <source>
        <dbReference type="ARBA" id="ARBA00023015"/>
    </source>
</evidence>
<accession>A0ABV5S6P8</accession>
<name>A0ABV5S6P8_9ACTN</name>
<feature type="region of interest" description="Disordered" evidence="4">
    <location>
        <begin position="1"/>
        <end position="26"/>
    </location>
</feature>
<gene>
    <name evidence="6" type="ORF">ACFFSA_30030</name>
</gene>
<evidence type="ECO:0000259" key="5">
    <source>
        <dbReference type="PROSITE" id="PS01124"/>
    </source>
</evidence>
<dbReference type="InterPro" id="IPR009057">
    <property type="entry name" value="Homeodomain-like_sf"/>
</dbReference>
<keyword evidence="3" id="KW-0804">Transcription</keyword>
<dbReference type="InterPro" id="IPR050204">
    <property type="entry name" value="AraC_XylS_family_regulators"/>
</dbReference>
<organism evidence="6 7">
    <name type="scientific">Nonomuraea helvata</name>
    <dbReference type="NCBI Taxonomy" id="37484"/>
    <lineage>
        <taxon>Bacteria</taxon>
        <taxon>Bacillati</taxon>
        <taxon>Actinomycetota</taxon>
        <taxon>Actinomycetes</taxon>
        <taxon>Streptosporangiales</taxon>
        <taxon>Streptosporangiaceae</taxon>
        <taxon>Nonomuraea</taxon>
    </lineage>
</organism>
<evidence type="ECO:0000313" key="7">
    <source>
        <dbReference type="Proteomes" id="UP001589532"/>
    </source>
</evidence>
<evidence type="ECO:0000256" key="3">
    <source>
        <dbReference type="ARBA" id="ARBA00023163"/>
    </source>
</evidence>
<dbReference type="EMBL" id="JBHMBW010000030">
    <property type="protein sequence ID" value="MFB9627345.1"/>
    <property type="molecule type" value="Genomic_DNA"/>
</dbReference>
<dbReference type="Proteomes" id="UP001589532">
    <property type="component" value="Unassembled WGS sequence"/>
</dbReference>
<protein>
    <submittedName>
        <fullName evidence="6">GlxA family transcriptional regulator</fullName>
    </submittedName>
</protein>
<dbReference type="PROSITE" id="PS01124">
    <property type="entry name" value="HTH_ARAC_FAMILY_2"/>
    <property type="match status" value="1"/>
</dbReference>
<feature type="compositionally biased region" description="Basic and acidic residues" evidence="4">
    <location>
        <begin position="1"/>
        <end position="10"/>
    </location>
</feature>
<dbReference type="InterPro" id="IPR018062">
    <property type="entry name" value="HTH_AraC-typ_CS"/>
</dbReference>
<keyword evidence="1" id="KW-0805">Transcription regulation</keyword>
<dbReference type="SMART" id="SM00342">
    <property type="entry name" value="HTH_ARAC"/>
    <property type="match status" value="1"/>
</dbReference>
<reference evidence="6 7" key="1">
    <citation type="submission" date="2024-09" db="EMBL/GenBank/DDBJ databases">
        <authorList>
            <person name="Sun Q."/>
            <person name="Mori K."/>
        </authorList>
    </citation>
    <scope>NUCLEOTIDE SEQUENCE [LARGE SCALE GENOMIC DNA]</scope>
    <source>
        <strain evidence="6 7">JCM 3143</strain>
    </source>
</reference>
<evidence type="ECO:0000313" key="6">
    <source>
        <dbReference type="EMBL" id="MFB9627345.1"/>
    </source>
</evidence>
<dbReference type="InterPro" id="IPR018060">
    <property type="entry name" value="HTH_AraC"/>
</dbReference>
<sequence>MVISPHREGDQEQYVSPTPPVPARDTGLAPVLDWALERLHEPLTIPLLTERARMSTRTFGRRFQQEMGLTPIRWLTQQRIARARELLETTRLPVDAVAERAGFGTGNGLRPHFTKLVGATPAAYRRTFQGGGSVPSRTRP</sequence>
<feature type="domain" description="HTH araC/xylS-type" evidence="5">
    <location>
        <begin position="29"/>
        <end position="127"/>
    </location>
</feature>
<proteinExistence type="predicted"/>
<keyword evidence="2" id="KW-0238">DNA-binding</keyword>